<dbReference type="InterPro" id="IPR004477">
    <property type="entry name" value="ComEC_N"/>
</dbReference>
<dbReference type="SUPFAM" id="SSF56281">
    <property type="entry name" value="Metallo-hydrolase/oxidoreductase"/>
    <property type="match status" value="1"/>
</dbReference>
<dbReference type="Pfam" id="PF03772">
    <property type="entry name" value="Competence"/>
    <property type="match status" value="1"/>
</dbReference>
<feature type="transmembrane region" description="Helical" evidence="7">
    <location>
        <begin position="438"/>
        <end position="458"/>
    </location>
</feature>
<dbReference type="InterPro" id="IPR036866">
    <property type="entry name" value="RibonucZ/Hydroxyglut_hydro"/>
</dbReference>
<evidence type="ECO:0000313" key="9">
    <source>
        <dbReference type="EMBL" id="RCK69313.1"/>
    </source>
</evidence>
<feature type="transmembrane region" description="Helical" evidence="7">
    <location>
        <begin position="37"/>
        <end position="55"/>
    </location>
</feature>
<dbReference type="InterPro" id="IPR052159">
    <property type="entry name" value="Competence_DNA_uptake"/>
</dbReference>
<dbReference type="CDD" id="cd07731">
    <property type="entry name" value="ComA-like_MBL-fold"/>
    <property type="match status" value="1"/>
</dbReference>
<evidence type="ECO:0000313" key="10">
    <source>
        <dbReference type="Proteomes" id="UP000252770"/>
    </source>
</evidence>
<dbReference type="NCBIfam" id="TIGR00360">
    <property type="entry name" value="ComEC_N-term"/>
    <property type="match status" value="1"/>
</dbReference>
<name>A0A367YTU4_9ACTN</name>
<dbReference type="Gene3D" id="3.60.15.10">
    <property type="entry name" value="Ribonuclease Z/Hydroxyacylglutathione hydrolase-like"/>
    <property type="match status" value="1"/>
</dbReference>
<keyword evidence="2" id="KW-1003">Cell membrane</keyword>
<feature type="transmembrane region" description="Helical" evidence="7">
    <location>
        <begin position="410"/>
        <end position="431"/>
    </location>
</feature>
<keyword evidence="5 7" id="KW-0472">Membrane</keyword>
<keyword evidence="10" id="KW-1185">Reference proteome</keyword>
<dbReference type="SMART" id="SM00849">
    <property type="entry name" value="Lactamase_B"/>
    <property type="match status" value="1"/>
</dbReference>
<evidence type="ECO:0000256" key="2">
    <source>
        <dbReference type="ARBA" id="ARBA00022475"/>
    </source>
</evidence>
<dbReference type="Proteomes" id="UP000252770">
    <property type="component" value="Unassembled WGS sequence"/>
</dbReference>
<evidence type="ECO:0000256" key="1">
    <source>
        <dbReference type="ARBA" id="ARBA00004651"/>
    </source>
</evidence>
<keyword evidence="4 7" id="KW-1133">Transmembrane helix</keyword>
<feature type="domain" description="Metallo-beta-lactamase" evidence="8">
    <location>
        <begin position="532"/>
        <end position="734"/>
    </location>
</feature>
<feature type="transmembrane region" description="Helical" evidence="7">
    <location>
        <begin position="61"/>
        <end position="79"/>
    </location>
</feature>
<keyword evidence="3 7" id="KW-0812">Transmembrane</keyword>
<dbReference type="InterPro" id="IPR035681">
    <property type="entry name" value="ComA-like_MBL"/>
</dbReference>
<evidence type="ECO:0000256" key="7">
    <source>
        <dbReference type="SAM" id="Phobius"/>
    </source>
</evidence>
<feature type="transmembrane region" description="Helical" evidence="7">
    <location>
        <begin position="276"/>
        <end position="292"/>
    </location>
</feature>
<feature type="transmembrane region" description="Helical" evidence="7">
    <location>
        <begin position="348"/>
        <end position="365"/>
    </location>
</feature>
<evidence type="ECO:0000256" key="3">
    <source>
        <dbReference type="ARBA" id="ARBA00022692"/>
    </source>
</evidence>
<feature type="transmembrane region" description="Helical" evidence="7">
    <location>
        <begin position="241"/>
        <end position="264"/>
    </location>
</feature>
<dbReference type="EMBL" id="QOUI01000006">
    <property type="protein sequence ID" value="RCK69313.1"/>
    <property type="molecule type" value="Genomic_DNA"/>
</dbReference>
<protein>
    <submittedName>
        <fullName evidence="9">ComEC/Rec2 family competence protein</fullName>
    </submittedName>
</protein>
<dbReference type="Pfam" id="PF00753">
    <property type="entry name" value="Lactamase_B"/>
    <property type="match status" value="1"/>
</dbReference>
<gene>
    <name evidence="9" type="ORF">DT076_10440</name>
</gene>
<feature type="region of interest" description="Disordered" evidence="6">
    <location>
        <begin position="643"/>
        <end position="663"/>
    </location>
</feature>
<organism evidence="9 10">
    <name type="scientific">Desertihabitans brevis</name>
    <dbReference type="NCBI Taxonomy" id="2268447"/>
    <lineage>
        <taxon>Bacteria</taxon>
        <taxon>Bacillati</taxon>
        <taxon>Actinomycetota</taxon>
        <taxon>Actinomycetes</taxon>
        <taxon>Propionibacteriales</taxon>
        <taxon>Propionibacteriaceae</taxon>
        <taxon>Desertihabitans</taxon>
    </lineage>
</organism>
<feature type="transmembrane region" description="Helical" evidence="7">
    <location>
        <begin position="492"/>
        <end position="510"/>
    </location>
</feature>
<reference evidence="9 10" key="1">
    <citation type="submission" date="2018-07" db="EMBL/GenBank/DDBJ databases">
        <title>Desertimonas flava gen. nov. sp. nov.</title>
        <authorList>
            <person name="Liu S."/>
        </authorList>
    </citation>
    <scope>NUCLEOTIDE SEQUENCE [LARGE SCALE GENOMIC DNA]</scope>
    <source>
        <strain evidence="9 10">16Sb5-5</strain>
    </source>
</reference>
<evidence type="ECO:0000256" key="5">
    <source>
        <dbReference type="ARBA" id="ARBA00023136"/>
    </source>
</evidence>
<dbReference type="InterPro" id="IPR001279">
    <property type="entry name" value="Metallo-B-lactamas"/>
</dbReference>
<evidence type="ECO:0000256" key="6">
    <source>
        <dbReference type="SAM" id="MobiDB-lite"/>
    </source>
</evidence>
<proteinExistence type="predicted"/>
<sequence>MSDVPDDRAPPAHDWRLLPVAGAVWGAQWVATGEQSLAVALVVGAAVLLGGVALWRRSWLVGAVAVLLVGASVVGLVRVHAVRSGPVAGLAGEQAVVEVDVVTRTDLQRTSGAGGGELGWLRAELVRVDGRGTHVATAQPVVVIVTGDRVGQWQQGVAGDRVRVLARLAPPDRGSDVAAVVRVRGDRALVAPAGAGEQLVERVRAGLRTAVAPRWEEQRALVPALVLGDTSLMGEELQQRFTVTGLTHLTAVSGANLTLLLAFLLGAARMAGVRGWWLRLVGLVGVGVFVALCRTEPSVLRAAAMGLVALAALGWGGRGGRRGLRHLWAAVVVLLLLDPWLARSAGMALSVLASAGIVLWAGPWATRMSWLPSWAAQAVTVPLAAQLATQPVVTAISQQVSVAGLAANVLAGPFVGPATVTGFAAAGASLLWPPLAEFVALGSALSAQGIITVSHLGSALPGAVWAWPVHAWSLAVLAGACVLLLRVVPVVLARWWCSAGVALALVAALLRPPVQPGWPPPDWFLVACDVGQGDGVVLRAGPRSAVVVDVGPDPAAMDACLTTLGVQQVPLLVLSHFHADHVDGLAGALEGRGVGTVLVSPLPLPADQHRAASATLDAAGAVPVLAQPGQQWVVGDVTWTTLGPVELPPPEPVTEGGGESGGENDASVVGYAEVAGVRVLLTGDVEPPGQGRLLRRYGPLPADVLKVPHHGSGHQDPDLLTGTGARLAVVSAGRDNDYGHPAARTLDVLHGAGMRVLRTDEQGAVVLSGSAAGISVTSQR</sequence>
<accession>A0A367YTU4</accession>
<comment type="subcellular location">
    <subcellularLocation>
        <location evidence="1">Cell membrane</location>
        <topology evidence="1">Multi-pass membrane protein</topology>
    </subcellularLocation>
</comment>
<evidence type="ECO:0000256" key="4">
    <source>
        <dbReference type="ARBA" id="ARBA00022989"/>
    </source>
</evidence>
<dbReference type="PANTHER" id="PTHR30619">
    <property type="entry name" value="DNA INTERNALIZATION/COMPETENCE PROTEIN COMEC/REC2"/>
    <property type="match status" value="1"/>
</dbReference>
<dbReference type="PANTHER" id="PTHR30619:SF1">
    <property type="entry name" value="RECOMBINATION PROTEIN 2"/>
    <property type="match status" value="1"/>
</dbReference>
<comment type="caution">
    <text evidence="9">The sequence shown here is derived from an EMBL/GenBank/DDBJ whole genome shotgun (WGS) entry which is preliminary data.</text>
</comment>
<feature type="transmembrane region" description="Helical" evidence="7">
    <location>
        <begin position="464"/>
        <end position="485"/>
    </location>
</feature>
<dbReference type="GO" id="GO:0005886">
    <property type="term" value="C:plasma membrane"/>
    <property type="evidence" value="ECO:0007669"/>
    <property type="project" value="UniProtKB-SubCell"/>
</dbReference>
<evidence type="ECO:0000259" key="8">
    <source>
        <dbReference type="SMART" id="SM00849"/>
    </source>
</evidence>
<dbReference type="AlphaFoldDB" id="A0A367YTU4"/>
<dbReference type="RefSeq" id="WP_114126631.1">
    <property type="nucleotide sequence ID" value="NZ_QOUI01000006.1"/>
</dbReference>
<feature type="transmembrane region" description="Helical" evidence="7">
    <location>
        <begin position="299"/>
        <end position="317"/>
    </location>
</feature>